<dbReference type="InterPro" id="IPR002076">
    <property type="entry name" value="ELO_fam"/>
</dbReference>
<dbReference type="GO" id="GO:0034625">
    <property type="term" value="P:fatty acid elongation, monounsaturated fatty acid"/>
    <property type="evidence" value="ECO:0007669"/>
    <property type="project" value="TreeGrafter"/>
</dbReference>
<evidence type="ECO:0000256" key="9">
    <source>
        <dbReference type="ARBA" id="ARBA00023160"/>
    </source>
</evidence>
<evidence type="ECO:0000256" key="7">
    <source>
        <dbReference type="ARBA" id="ARBA00023098"/>
    </source>
</evidence>
<protein>
    <recommendedName>
        <fullName evidence="10">Elongation of very long chain fatty acids protein</fullName>
        <ecNumber evidence="10">2.3.1.199</ecNumber>
    </recommendedName>
    <alternativeName>
        <fullName evidence="10">Very-long-chain 3-oxoacyl-CoA synthase</fullName>
    </alternativeName>
</protein>
<evidence type="ECO:0000256" key="6">
    <source>
        <dbReference type="ARBA" id="ARBA00022989"/>
    </source>
</evidence>
<feature type="transmembrane region" description="Helical" evidence="10">
    <location>
        <begin position="209"/>
        <end position="228"/>
    </location>
</feature>
<comment type="similarity">
    <text evidence="10">Belongs to the ELO family.</text>
</comment>
<dbReference type="PANTHER" id="PTHR11157:SF164">
    <property type="entry name" value="ELONGATION OF VERY LONG CHAIN FATTY ACIDS PROTEIN"/>
    <property type="match status" value="1"/>
</dbReference>
<dbReference type="GO" id="GO:0019367">
    <property type="term" value="P:fatty acid elongation, saturated fatty acid"/>
    <property type="evidence" value="ECO:0007669"/>
    <property type="project" value="TreeGrafter"/>
</dbReference>
<sequence>MITVKNVDYEIVRNESFWDFKGYSDAVDSWPFMASPYPMMAITCSYLLFVLKIGPAFMKNRQPYHLRNIIVAYNFCQVGVSVYVVYLACKLQIPHGWISKTCLMEREDTRNEIMQLMYYYFLRKISELSDTIFFVLRKKNNQASFLHVYHHSMMVVTAWGILKYEPTYPSVFLRNINSLVHVIMYLYYGLSSFPSLAKYLWWKKYITSLQLIQFLLIILHLSLTYVYSECTPSFGLAVVIYGNALCMTVLFSRFYLETYKKKDVKKRE</sequence>
<dbReference type="EMBL" id="CADEBC010000519">
    <property type="protein sequence ID" value="CAB3243574.1"/>
    <property type="molecule type" value="Genomic_DNA"/>
</dbReference>
<comment type="catalytic activity">
    <reaction evidence="10">
        <text>a very-long-chain acyl-CoA + malonyl-CoA + H(+) = a very-long-chain 3-oxoacyl-CoA + CO2 + CoA</text>
        <dbReference type="Rhea" id="RHEA:32727"/>
        <dbReference type="ChEBI" id="CHEBI:15378"/>
        <dbReference type="ChEBI" id="CHEBI:16526"/>
        <dbReference type="ChEBI" id="CHEBI:57287"/>
        <dbReference type="ChEBI" id="CHEBI:57384"/>
        <dbReference type="ChEBI" id="CHEBI:90725"/>
        <dbReference type="ChEBI" id="CHEBI:90736"/>
        <dbReference type="EC" id="2.3.1.199"/>
    </reaction>
</comment>
<comment type="subcellular location">
    <subcellularLocation>
        <location evidence="1">Membrane</location>
        <topology evidence="1">Multi-pass membrane protein</topology>
    </subcellularLocation>
</comment>
<feature type="transmembrane region" description="Helical" evidence="10">
    <location>
        <begin position="182"/>
        <end position="202"/>
    </location>
</feature>
<evidence type="ECO:0000313" key="12">
    <source>
        <dbReference type="Proteomes" id="UP000494106"/>
    </source>
</evidence>
<name>A0A8S1AAG5_ARCPL</name>
<evidence type="ECO:0000256" key="1">
    <source>
        <dbReference type="ARBA" id="ARBA00004141"/>
    </source>
</evidence>
<dbReference type="OrthoDB" id="434092at2759"/>
<accession>A0A8S1AAG5</accession>
<keyword evidence="8 10" id="KW-0472">Membrane</keyword>
<dbReference type="Pfam" id="PF01151">
    <property type="entry name" value="ELO"/>
    <property type="match status" value="1"/>
</dbReference>
<keyword evidence="4 10" id="KW-0812">Transmembrane</keyword>
<keyword evidence="3 10" id="KW-0808">Transferase</keyword>
<dbReference type="GO" id="GO:0009922">
    <property type="term" value="F:fatty acid elongase activity"/>
    <property type="evidence" value="ECO:0007669"/>
    <property type="project" value="UniProtKB-EC"/>
</dbReference>
<organism evidence="11 12">
    <name type="scientific">Arctia plantaginis</name>
    <name type="common">Wood tiger moth</name>
    <name type="synonym">Phalaena plantaginis</name>
    <dbReference type="NCBI Taxonomy" id="874455"/>
    <lineage>
        <taxon>Eukaryota</taxon>
        <taxon>Metazoa</taxon>
        <taxon>Ecdysozoa</taxon>
        <taxon>Arthropoda</taxon>
        <taxon>Hexapoda</taxon>
        <taxon>Insecta</taxon>
        <taxon>Pterygota</taxon>
        <taxon>Neoptera</taxon>
        <taxon>Endopterygota</taxon>
        <taxon>Lepidoptera</taxon>
        <taxon>Glossata</taxon>
        <taxon>Ditrysia</taxon>
        <taxon>Noctuoidea</taxon>
        <taxon>Erebidae</taxon>
        <taxon>Arctiinae</taxon>
        <taxon>Arctia</taxon>
    </lineage>
</organism>
<feature type="transmembrane region" description="Helical" evidence="10">
    <location>
        <begin position="37"/>
        <end position="58"/>
    </location>
</feature>
<dbReference type="EC" id="2.3.1.199" evidence="10"/>
<dbReference type="GO" id="GO:0005789">
    <property type="term" value="C:endoplasmic reticulum membrane"/>
    <property type="evidence" value="ECO:0007669"/>
    <property type="project" value="TreeGrafter"/>
</dbReference>
<keyword evidence="2 10" id="KW-0444">Lipid biosynthesis</keyword>
<dbReference type="GO" id="GO:0042761">
    <property type="term" value="P:very long-chain fatty acid biosynthetic process"/>
    <property type="evidence" value="ECO:0007669"/>
    <property type="project" value="TreeGrafter"/>
</dbReference>
<keyword evidence="9 10" id="KW-0275">Fatty acid biosynthesis</keyword>
<evidence type="ECO:0000256" key="5">
    <source>
        <dbReference type="ARBA" id="ARBA00022832"/>
    </source>
</evidence>
<dbReference type="PANTHER" id="PTHR11157">
    <property type="entry name" value="FATTY ACID ACYL TRANSFERASE-RELATED"/>
    <property type="match status" value="1"/>
</dbReference>
<keyword evidence="7 10" id="KW-0443">Lipid metabolism</keyword>
<gene>
    <name evidence="11" type="ORF">APLA_LOCUS9549</name>
</gene>
<evidence type="ECO:0000256" key="2">
    <source>
        <dbReference type="ARBA" id="ARBA00022516"/>
    </source>
</evidence>
<reference evidence="11 12" key="1">
    <citation type="submission" date="2020-04" db="EMBL/GenBank/DDBJ databases">
        <authorList>
            <person name="Wallbank WR R."/>
            <person name="Pardo Diaz C."/>
            <person name="Kozak K."/>
            <person name="Martin S."/>
            <person name="Jiggins C."/>
            <person name="Moest M."/>
            <person name="Warren A I."/>
            <person name="Byers J.R.P. K."/>
            <person name="Montejo-Kovacevich G."/>
            <person name="Yen C E."/>
        </authorList>
    </citation>
    <scope>NUCLEOTIDE SEQUENCE [LARGE SCALE GENOMIC DNA]</scope>
</reference>
<keyword evidence="6 10" id="KW-1133">Transmembrane helix</keyword>
<evidence type="ECO:0000256" key="8">
    <source>
        <dbReference type="ARBA" id="ARBA00023136"/>
    </source>
</evidence>
<proteinExistence type="inferred from homology"/>
<comment type="caution">
    <text evidence="11">The sequence shown here is derived from an EMBL/GenBank/DDBJ whole genome shotgun (WGS) entry which is preliminary data.</text>
</comment>
<dbReference type="GO" id="GO:0030148">
    <property type="term" value="P:sphingolipid biosynthetic process"/>
    <property type="evidence" value="ECO:0007669"/>
    <property type="project" value="TreeGrafter"/>
</dbReference>
<evidence type="ECO:0000313" key="11">
    <source>
        <dbReference type="EMBL" id="CAB3243574.1"/>
    </source>
</evidence>
<dbReference type="Proteomes" id="UP000494106">
    <property type="component" value="Unassembled WGS sequence"/>
</dbReference>
<keyword evidence="12" id="KW-1185">Reference proteome</keyword>
<evidence type="ECO:0000256" key="4">
    <source>
        <dbReference type="ARBA" id="ARBA00022692"/>
    </source>
</evidence>
<evidence type="ECO:0000256" key="10">
    <source>
        <dbReference type="RuleBase" id="RU361115"/>
    </source>
</evidence>
<dbReference type="AlphaFoldDB" id="A0A8S1AAG5"/>
<feature type="transmembrane region" description="Helical" evidence="10">
    <location>
        <begin position="234"/>
        <end position="256"/>
    </location>
</feature>
<keyword evidence="5 10" id="KW-0276">Fatty acid metabolism</keyword>
<evidence type="ECO:0000256" key="3">
    <source>
        <dbReference type="ARBA" id="ARBA00022679"/>
    </source>
</evidence>
<dbReference type="GO" id="GO:0034626">
    <property type="term" value="P:fatty acid elongation, polyunsaturated fatty acid"/>
    <property type="evidence" value="ECO:0007669"/>
    <property type="project" value="TreeGrafter"/>
</dbReference>
<feature type="transmembrane region" description="Helical" evidence="10">
    <location>
        <begin position="70"/>
        <end position="88"/>
    </location>
</feature>